<protein>
    <submittedName>
        <fullName evidence="1">Uncharacterized protein</fullName>
    </submittedName>
</protein>
<reference evidence="1" key="2">
    <citation type="submission" date="2020-05" db="UniProtKB">
        <authorList>
            <consortium name="EnsemblMetazoa"/>
        </authorList>
    </citation>
    <scope>IDENTIFICATION</scope>
    <source>
        <strain evidence="1">maculatus3</strain>
    </source>
</reference>
<dbReference type="VEuPathDB" id="VectorBase:AMAM000674"/>
<evidence type="ECO:0000313" key="1">
    <source>
        <dbReference type="EnsemblMetazoa" id="AMAM000674-PA"/>
    </source>
</evidence>
<sequence>MLLVLRNFIKSLNCSGDRSELWYFFISVDRMASCWLTMILCCEPRSLYQADFCRIACTSICGMEELFLNGPPPPVVWRAAAVSCSSFSACRLRGSTRGPLLIMAGGLLTTGGCRG</sequence>
<evidence type="ECO:0000313" key="2">
    <source>
        <dbReference type="Proteomes" id="UP000075901"/>
    </source>
</evidence>
<accession>A0A182S6K1</accession>
<organism evidence="1 2">
    <name type="scientific">Anopheles maculatus</name>
    <dbReference type="NCBI Taxonomy" id="74869"/>
    <lineage>
        <taxon>Eukaryota</taxon>
        <taxon>Metazoa</taxon>
        <taxon>Ecdysozoa</taxon>
        <taxon>Arthropoda</taxon>
        <taxon>Hexapoda</taxon>
        <taxon>Insecta</taxon>
        <taxon>Pterygota</taxon>
        <taxon>Neoptera</taxon>
        <taxon>Endopterygota</taxon>
        <taxon>Diptera</taxon>
        <taxon>Nematocera</taxon>
        <taxon>Culicoidea</taxon>
        <taxon>Culicidae</taxon>
        <taxon>Anophelinae</taxon>
        <taxon>Anopheles</taxon>
        <taxon>Anopheles maculatus group</taxon>
    </lineage>
</organism>
<dbReference type="AlphaFoldDB" id="A0A182S6K1"/>
<name>A0A182S6K1_9DIPT</name>
<reference evidence="2" key="1">
    <citation type="submission" date="2013-09" db="EMBL/GenBank/DDBJ databases">
        <title>The Genome Sequence of Anopheles maculatus species B.</title>
        <authorList>
            <consortium name="The Broad Institute Genomics Platform"/>
            <person name="Neafsey D.E."/>
            <person name="Besansky N."/>
            <person name="Howell P."/>
            <person name="Walton C."/>
            <person name="Young S.K."/>
            <person name="Zeng Q."/>
            <person name="Gargeya S."/>
            <person name="Fitzgerald M."/>
            <person name="Haas B."/>
            <person name="Abouelleil A."/>
            <person name="Allen A.W."/>
            <person name="Alvarado L."/>
            <person name="Arachchi H.M."/>
            <person name="Berlin A.M."/>
            <person name="Chapman S.B."/>
            <person name="Gainer-Dewar J."/>
            <person name="Goldberg J."/>
            <person name="Griggs A."/>
            <person name="Gujja S."/>
            <person name="Hansen M."/>
            <person name="Howarth C."/>
            <person name="Imamovic A."/>
            <person name="Ireland A."/>
            <person name="Larimer J."/>
            <person name="McCowan C."/>
            <person name="Murphy C."/>
            <person name="Pearson M."/>
            <person name="Poon T.W."/>
            <person name="Priest M."/>
            <person name="Roberts A."/>
            <person name="Saif S."/>
            <person name="Shea T."/>
            <person name="Sisk P."/>
            <person name="Sykes S."/>
            <person name="Wortman J."/>
            <person name="Nusbaum C."/>
            <person name="Birren B."/>
        </authorList>
    </citation>
    <scope>NUCLEOTIDE SEQUENCE [LARGE SCALE GENOMIC DNA]</scope>
    <source>
        <strain evidence="2">maculatus3</strain>
    </source>
</reference>
<dbReference type="EnsemblMetazoa" id="AMAM000674-RA">
    <property type="protein sequence ID" value="AMAM000674-PA"/>
    <property type="gene ID" value="AMAM000674"/>
</dbReference>
<keyword evidence="2" id="KW-1185">Reference proteome</keyword>
<proteinExistence type="predicted"/>
<dbReference type="Proteomes" id="UP000075901">
    <property type="component" value="Unassembled WGS sequence"/>
</dbReference>